<dbReference type="AlphaFoldDB" id="A0A8T2L4E2"/>
<name>A0A8T2L4E2_ASTMX</name>
<keyword evidence="2 5" id="KW-0768">Sushi</keyword>
<feature type="domain" description="Sushi" evidence="7">
    <location>
        <begin position="24"/>
        <end position="80"/>
    </location>
</feature>
<organism evidence="8 9">
    <name type="scientific">Astyanax mexicanus</name>
    <name type="common">Blind cave fish</name>
    <name type="synonym">Astyanax fasciatus mexicanus</name>
    <dbReference type="NCBI Taxonomy" id="7994"/>
    <lineage>
        <taxon>Eukaryota</taxon>
        <taxon>Metazoa</taxon>
        <taxon>Chordata</taxon>
        <taxon>Craniata</taxon>
        <taxon>Vertebrata</taxon>
        <taxon>Euteleostomi</taxon>
        <taxon>Actinopterygii</taxon>
        <taxon>Neopterygii</taxon>
        <taxon>Teleostei</taxon>
        <taxon>Ostariophysi</taxon>
        <taxon>Characiformes</taxon>
        <taxon>Characoidei</taxon>
        <taxon>Acestrorhamphidae</taxon>
        <taxon>Acestrorhamphinae</taxon>
        <taxon>Astyanax</taxon>
    </lineage>
</organism>
<dbReference type="SUPFAM" id="SSF57535">
    <property type="entry name" value="Complement control module/SCR domain"/>
    <property type="match status" value="4"/>
</dbReference>
<dbReference type="GO" id="GO:0005615">
    <property type="term" value="C:extracellular space"/>
    <property type="evidence" value="ECO:0007669"/>
    <property type="project" value="TreeGrafter"/>
</dbReference>
<evidence type="ECO:0000313" key="9">
    <source>
        <dbReference type="Proteomes" id="UP000752171"/>
    </source>
</evidence>
<feature type="domain" description="Sushi" evidence="7">
    <location>
        <begin position="135"/>
        <end position="191"/>
    </location>
</feature>
<dbReference type="PANTHER" id="PTHR45785">
    <property type="entry name" value="COMPLEMENT FACTOR H-RELATED"/>
    <property type="match status" value="1"/>
</dbReference>
<gene>
    <name evidence="8" type="primary">CFHR2</name>
    <name evidence="8" type="ORF">AMEX_G19464</name>
</gene>
<evidence type="ECO:0000256" key="2">
    <source>
        <dbReference type="ARBA" id="ARBA00022659"/>
    </source>
</evidence>
<dbReference type="InterPro" id="IPR000436">
    <property type="entry name" value="Sushi_SCR_CCP_dom"/>
</dbReference>
<evidence type="ECO:0000256" key="5">
    <source>
        <dbReference type="PROSITE-ProRule" id="PRU00302"/>
    </source>
</evidence>
<dbReference type="PANTHER" id="PTHR45785:SF2">
    <property type="entry name" value="COMPLEMENT FACTOR H-RELATED"/>
    <property type="match status" value="1"/>
</dbReference>
<feature type="signal peptide" evidence="6">
    <location>
        <begin position="1"/>
        <end position="22"/>
    </location>
</feature>
<feature type="domain" description="Sushi" evidence="7">
    <location>
        <begin position="81"/>
        <end position="132"/>
    </location>
</feature>
<dbReference type="InterPro" id="IPR035976">
    <property type="entry name" value="Sushi/SCR/CCP_sf"/>
</dbReference>
<keyword evidence="3 6" id="KW-0732">Signal</keyword>
<dbReference type="CDD" id="cd00033">
    <property type="entry name" value="CCP"/>
    <property type="match status" value="2"/>
</dbReference>
<reference evidence="8 9" key="1">
    <citation type="submission" date="2021-07" db="EMBL/GenBank/DDBJ databases">
        <authorList>
            <person name="Imarazene B."/>
            <person name="Zahm M."/>
            <person name="Klopp C."/>
            <person name="Cabau C."/>
            <person name="Beille S."/>
            <person name="Jouanno E."/>
            <person name="Castinel A."/>
            <person name="Lluch J."/>
            <person name="Gil L."/>
            <person name="Kuchtly C."/>
            <person name="Lopez Roques C."/>
            <person name="Donnadieu C."/>
            <person name="Parrinello H."/>
            <person name="Journot L."/>
            <person name="Du K."/>
            <person name="Schartl M."/>
            <person name="Retaux S."/>
            <person name="Guiguen Y."/>
        </authorList>
    </citation>
    <scope>NUCLEOTIDE SEQUENCE [LARGE SCALE GENOMIC DNA]</scope>
    <source>
        <strain evidence="8">Pach_M1</strain>
        <tissue evidence="8">Testis</tissue>
    </source>
</reference>
<dbReference type="Gene3D" id="2.10.70.10">
    <property type="entry name" value="Complement Module, domain 1"/>
    <property type="match status" value="4"/>
</dbReference>
<dbReference type="GO" id="GO:0001851">
    <property type="term" value="F:complement component C3b binding"/>
    <property type="evidence" value="ECO:0007669"/>
    <property type="project" value="TreeGrafter"/>
</dbReference>
<comment type="subcellular location">
    <subcellularLocation>
        <location evidence="1">Virion</location>
    </subcellularLocation>
</comment>
<comment type="caution">
    <text evidence="8">The sequence shown here is derived from an EMBL/GenBank/DDBJ whole genome shotgun (WGS) entry which is preliminary data.</text>
</comment>
<dbReference type="Proteomes" id="UP000752171">
    <property type="component" value="Unassembled WGS sequence"/>
</dbReference>
<dbReference type="Pfam" id="PF00084">
    <property type="entry name" value="Sushi"/>
    <property type="match status" value="3"/>
</dbReference>
<dbReference type="SMART" id="SM00032">
    <property type="entry name" value="CCP"/>
    <property type="match status" value="3"/>
</dbReference>
<comment type="caution">
    <text evidence="5">Lacks conserved residue(s) required for the propagation of feature annotation.</text>
</comment>
<sequence length="254" mass="28680">MKGAFFIPCFFFLFCVYSSTRSEPTCAIPRDEHVVSPFLLGWFSRLGRSGPYQCEPGYKATADRAECTENGWSPKPLCKELKCTVPTIENAIRLEKVGARLEYQCNPGYEPEGFVITCNQEGVWDQMHHCTAKTLNCGPPPLIKDAVQDLKNEYKDGEIATYECPAYFTQAGDPHLTCRKGRWLGNGECLQPCTVNVEDMESRNIEILFGGRSKIYSKHGDFISFRCQRGFKHKDKDGFRQQCINGKIDLPSCG</sequence>
<evidence type="ECO:0000256" key="1">
    <source>
        <dbReference type="ARBA" id="ARBA00004328"/>
    </source>
</evidence>
<evidence type="ECO:0000256" key="4">
    <source>
        <dbReference type="ARBA" id="ARBA00023157"/>
    </source>
</evidence>
<evidence type="ECO:0000259" key="7">
    <source>
        <dbReference type="PROSITE" id="PS50923"/>
    </source>
</evidence>
<dbReference type="EMBL" id="JAICCE010000016">
    <property type="protein sequence ID" value="KAG9266808.1"/>
    <property type="molecule type" value="Genomic_DNA"/>
</dbReference>
<dbReference type="GO" id="GO:0006956">
    <property type="term" value="P:complement activation"/>
    <property type="evidence" value="ECO:0007669"/>
    <property type="project" value="TreeGrafter"/>
</dbReference>
<evidence type="ECO:0000256" key="3">
    <source>
        <dbReference type="ARBA" id="ARBA00022729"/>
    </source>
</evidence>
<proteinExistence type="predicted"/>
<accession>A0A8T2L4E2</accession>
<evidence type="ECO:0000256" key="6">
    <source>
        <dbReference type="SAM" id="SignalP"/>
    </source>
</evidence>
<dbReference type="PROSITE" id="PS50923">
    <property type="entry name" value="SUSHI"/>
    <property type="match status" value="3"/>
</dbReference>
<protein>
    <submittedName>
        <fullName evidence="8">Complement factor H-related protein 1-like</fullName>
    </submittedName>
</protein>
<keyword evidence="4" id="KW-1015">Disulfide bond</keyword>
<feature type="chain" id="PRO_5035914336" evidence="6">
    <location>
        <begin position="23"/>
        <end position="254"/>
    </location>
</feature>
<evidence type="ECO:0000313" key="8">
    <source>
        <dbReference type="EMBL" id="KAG9266808.1"/>
    </source>
</evidence>
<dbReference type="InterPro" id="IPR051503">
    <property type="entry name" value="ComplSys_Reg/VirEntry_Med"/>
</dbReference>